<dbReference type="AlphaFoldDB" id="A0A4V2EZX8"/>
<dbReference type="Proteomes" id="UP000293289">
    <property type="component" value="Unassembled WGS sequence"/>
</dbReference>
<reference evidence="4 5" key="1">
    <citation type="submission" date="2019-02" db="EMBL/GenBank/DDBJ databases">
        <title>Genomic Encyclopedia of Type Strains, Phase IV (KMG-IV): sequencing the most valuable type-strain genomes for metagenomic binning, comparative biology and taxonomic classification.</title>
        <authorList>
            <person name="Goeker M."/>
        </authorList>
    </citation>
    <scope>NUCLEOTIDE SEQUENCE [LARGE SCALE GENOMIC DNA]</scope>
    <source>
        <strain evidence="4 5">DSM 43045</strain>
    </source>
</reference>
<dbReference type="InterPro" id="IPR036736">
    <property type="entry name" value="ACP-like_sf"/>
</dbReference>
<evidence type="ECO:0000256" key="2">
    <source>
        <dbReference type="ARBA" id="ARBA00022553"/>
    </source>
</evidence>
<sequence length="84" mass="9000">MNTDASTIEAWLEGRVVAYGKVDIGSFTPETPLAELGLDSVYALTLCGDIEDRFDLEVDPTIVWDHPTIRSLAHGIAGRLAAAA</sequence>
<dbReference type="InterPro" id="IPR020806">
    <property type="entry name" value="PKS_PP-bd"/>
</dbReference>
<dbReference type="SUPFAM" id="SSF47336">
    <property type="entry name" value="ACP-like"/>
    <property type="match status" value="1"/>
</dbReference>
<dbReference type="RefSeq" id="WP_130351412.1">
    <property type="nucleotide sequence ID" value="NZ_SGWY01000001.1"/>
</dbReference>
<protein>
    <submittedName>
        <fullName evidence="4">Acyl carrier protein</fullName>
    </submittedName>
</protein>
<dbReference type="GO" id="GO:0031177">
    <property type="term" value="F:phosphopantetheine binding"/>
    <property type="evidence" value="ECO:0007669"/>
    <property type="project" value="InterPro"/>
</dbReference>
<dbReference type="Gene3D" id="1.10.1200.10">
    <property type="entry name" value="ACP-like"/>
    <property type="match status" value="1"/>
</dbReference>
<evidence type="ECO:0000313" key="4">
    <source>
        <dbReference type="EMBL" id="RZS68040.1"/>
    </source>
</evidence>
<feature type="domain" description="Carrier" evidence="3">
    <location>
        <begin position="3"/>
        <end position="80"/>
    </location>
</feature>
<evidence type="ECO:0000256" key="1">
    <source>
        <dbReference type="ARBA" id="ARBA00022450"/>
    </source>
</evidence>
<keyword evidence="5" id="KW-1185">Reference proteome</keyword>
<comment type="caution">
    <text evidence="4">The sequence shown here is derived from an EMBL/GenBank/DDBJ whole genome shotgun (WGS) entry which is preliminary data.</text>
</comment>
<evidence type="ECO:0000259" key="3">
    <source>
        <dbReference type="PROSITE" id="PS50075"/>
    </source>
</evidence>
<keyword evidence="2" id="KW-0597">Phosphoprotein</keyword>
<keyword evidence="1" id="KW-0596">Phosphopantetheine</keyword>
<accession>A0A4V2EZX8</accession>
<name>A0A4V2EZX8_9MICO</name>
<dbReference type="OrthoDB" id="9023404at2"/>
<dbReference type="Pfam" id="PF00550">
    <property type="entry name" value="PP-binding"/>
    <property type="match status" value="1"/>
</dbReference>
<dbReference type="SMART" id="SM01294">
    <property type="entry name" value="PKS_PP_betabranch"/>
    <property type="match status" value="1"/>
</dbReference>
<organism evidence="4 5">
    <name type="scientific">Agromyces ramosus</name>
    <dbReference type="NCBI Taxonomy" id="33879"/>
    <lineage>
        <taxon>Bacteria</taxon>
        <taxon>Bacillati</taxon>
        <taxon>Actinomycetota</taxon>
        <taxon>Actinomycetes</taxon>
        <taxon>Micrococcales</taxon>
        <taxon>Microbacteriaceae</taxon>
        <taxon>Agromyces</taxon>
    </lineage>
</organism>
<dbReference type="EMBL" id="SGWY01000001">
    <property type="protein sequence ID" value="RZS68040.1"/>
    <property type="molecule type" value="Genomic_DNA"/>
</dbReference>
<dbReference type="PROSITE" id="PS50075">
    <property type="entry name" value="CARRIER"/>
    <property type="match status" value="1"/>
</dbReference>
<gene>
    <name evidence="4" type="ORF">EV187_0465</name>
</gene>
<dbReference type="SMART" id="SM00823">
    <property type="entry name" value="PKS_PP"/>
    <property type="match status" value="1"/>
</dbReference>
<evidence type="ECO:0000313" key="5">
    <source>
        <dbReference type="Proteomes" id="UP000293289"/>
    </source>
</evidence>
<dbReference type="InterPro" id="IPR009081">
    <property type="entry name" value="PP-bd_ACP"/>
</dbReference>
<proteinExistence type="predicted"/>